<dbReference type="InterPro" id="IPR013105">
    <property type="entry name" value="TPR_2"/>
</dbReference>
<dbReference type="InterPro" id="IPR011990">
    <property type="entry name" value="TPR-like_helical_dom_sf"/>
</dbReference>
<dbReference type="Pfam" id="PF13414">
    <property type="entry name" value="TPR_11"/>
    <property type="match status" value="1"/>
</dbReference>
<dbReference type="Proteomes" id="UP001370348">
    <property type="component" value="Chromosome"/>
</dbReference>
<dbReference type="EMBL" id="CP089984">
    <property type="protein sequence ID" value="WXB10921.1"/>
    <property type="molecule type" value="Genomic_DNA"/>
</dbReference>
<dbReference type="SUPFAM" id="SSF46955">
    <property type="entry name" value="Putative DNA-binding domain"/>
    <property type="match status" value="1"/>
</dbReference>
<accession>A0ABZ2LMB9</accession>
<evidence type="ECO:0000256" key="2">
    <source>
        <dbReference type="ARBA" id="ARBA00022803"/>
    </source>
</evidence>
<dbReference type="InterPro" id="IPR009061">
    <property type="entry name" value="DNA-bd_dom_put_sf"/>
</dbReference>
<feature type="repeat" description="TPR" evidence="3">
    <location>
        <begin position="228"/>
        <end position="261"/>
    </location>
</feature>
<feature type="compositionally biased region" description="Low complexity" evidence="4">
    <location>
        <begin position="52"/>
        <end position="64"/>
    </location>
</feature>
<dbReference type="PANTHER" id="PTHR44395">
    <property type="match status" value="1"/>
</dbReference>
<dbReference type="SUPFAM" id="SSF48452">
    <property type="entry name" value="TPR-like"/>
    <property type="match status" value="1"/>
</dbReference>
<dbReference type="Gene3D" id="1.25.40.10">
    <property type="entry name" value="Tetratricopeptide repeat domain"/>
    <property type="match status" value="2"/>
</dbReference>
<keyword evidence="6" id="KW-1185">Reference proteome</keyword>
<evidence type="ECO:0000313" key="6">
    <source>
        <dbReference type="Proteomes" id="UP001370348"/>
    </source>
</evidence>
<feature type="repeat" description="TPR" evidence="3">
    <location>
        <begin position="330"/>
        <end position="363"/>
    </location>
</feature>
<evidence type="ECO:0000256" key="1">
    <source>
        <dbReference type="ARBA" id="ARBA00022737"/>
    </source>
</evidence>
<dbReference type="SMART" id="SM00028">
    <property type="entry name" value="TPR"/>
    <property type="match status" value="4"/>
</dbReference>
<evidence type="ECO:0000313" key="5">
    <source>
        <dbReference type="EMBL" id="WXB10921.1"/>
    </source>
</evidence>
<keyword evidence="2 3" id="KW-0802">TPR repeat</keyword>
<dbReference type="RefSeq" id="WP_394820537.1">
    <property type="nucleotide sequence ID" value="NZ_CP089984.1"/>
</dbReference>
<feature type="repeat" description="TPR" evidence="3">
    <location>
        <begin position="296"/>
        <end position="329"/>
    </location>
</feature>
<gene>
    <name evidence="5" type="ORF">LZC94_23910</name>
</gene>
<reference evidence="5 6" key="1">
    <citation type="submission" date="2021-12" db="EMBL/GenBank/DDBJ databases">
        <title>Discovery of the Pendulisporaceae a myxobacterial family with distinct sporulation behavior and unique specialized metabolism.</title>
        <authorList>
            <person name="Garcia R."/>
            <person name="Popoff A."/>
            <person name="Bader C.D."/>
            <person name="Loehr J."/>
            <person name="Walesch S."/>
            <person name="Walt C."/>
            <person name="Boldt J."/>
            <person name="Bunk B."/>
            <person name="Haeckl F.J.F.P.J."/>
            <person name="Gunesch A.P."/>
            <person name="Birkelbach J."/>
            <person name="Nuebel U."/>
            <person name="Pietschmann T."/>
            <person name="Bach T."/>
            <person name="Mueller R."/>
        </authorList>
    </citation>
    <scope>NUCLEOTIDE SEQUENCE [LARGE SCALE GENOMIC DNA]</scope>
    <source>
        <strain evidence="5 6">MSr11954</strain>
    </source>
</reference>
<feature type="region of interest" description="Disordered" evidence="4">
    <location>
        <begin position="52"/>
        <end position="82"/>
    </location>
</feature>
<feature type="repeat" description="TPR" evidence="3">
    <location>
        <begin position="262"/>
        <end position="295"/>
    </location>
</feature>
<evidence type="ECO:0000256" key="4">
    <source>
        <dbReference type="SAM" id="MobiDB-lite"/>
    </source>
</evidence>
<proteinExistence type="predicted"/>
<dbReference type="InterPro" id="IPR019734">
    <property type="entry name" value="TPR_rpt"/>
</dbReference>
<evidence type="ECO:0000256" key="3">
    <source>
        <dbReference type="PROSITE-ProRule" id="PRU00339"/>
    </source>
</evidence>
<organism evidence="5 6">
    <name type="scientific">Pendulispora albinea</name>
    <dbReference type="NCBI Taxonomy" id="2741071"/>
    <lineage>
        <taxon>Bacteria</taxon>
        <taxon>Pseudomonadati</taxon>
        <taxon>Myxococcota</taxon>
        <taxon>Myxococcia</taxon>
        <taxon>Myxococcales</taxon>
        <taxon>Sorangiineae</taxon>
        <taxon>Pendulisporaceae</taxon>
        <taxon>Pendulispora</taxon>
    </lineage>
</organism>
<sequence>MTDSTNETTRDREKRKKRKRSVFANVIRVEFGAGGGRIQPVLSPIRAGSAANANNAHHATGSGAAKRDREPSEQWRRAEAGASPVEPVTDVFSAKEVARLLNLSEGKLRSLDRAQIVSPTGSRRGRRAYTFQDLIALRATLLLSKEVSPREMARAIDALKQTLPKVTRPLQELRIVSDGRKVVVRAQEGAFEPVTGQMVLDFQVGGLRDDVVRVLRPESAATRARTAYDLYVKASTLDEEPSTFDEAESLYRRAIELDPELSIAYTNLGNIRFRRGDDHGAEALYHQALSIDPSQPEAHYNLGYVMLERGQADNAVASFEKALLRDTRFSDAHFNLAMALEQLGDRARARVHWKRYLELEPQGTWADIARQHL</sequence>
<feature type="compositionally biased region" description="Basic and acidic residues" evidence="4">
    <location>
        <begin position="65"/>
        <end position="79"/>
    </location>
</feature>
<keyword evidence="1" id="KW-0677">Repeat</keyword>
<dbReference type="PANTHER" id="PTHR44395:SF1">
    <property type="entry name" value="PROTEIN O-MANNOSYL-TRANSFERASE TMTC3"/>
    <property type="match status" value="1"/>
</dbReference>
<dbReference type="Pfam" id="PF07719">
    <property type="entry name" value="TPR_2"/>
    <property type="match status" value="1"/>
</dbReference>
<dbReference type="PROSITE" id="PS50005">
    <property type="entry name" value="TPR"/>
    <property type="match status" value="4"/>
</dbReference>
<name>A0ABZ2LMB9_9BACT</name>
<dbReference type="Gene3D" id="1.10.1660.10">
    <property type="match status" value="1"/>
</dbReference>
<protein>
    <submittedName>
        <fullName evidence="5">Tetratricopeptide repeat protein</fullName>
    </submittedName>
</protein>